<evidence type="ECO:0000313" key="2">
    <source>
        <dbReference type="EMBL" id="BAT30819.1"/>
    </source>
</evidence>
<dbReference type="AlphaFoldDB" id="A0A0P0Z956"/>
<feature type="region of interest" description="Disordered" evidence="1">
    <location>
        <begin position="1"/>
        <end position="21"/>
    </location>
</feature>
<dbReference type="RefSeq" id="WP_007067710.1">
    <property type="nucleotide sequence ID" value="NZ_BBWO01000012.1"/>
</dbReference>
<dbReference type="EMBL" id="LC066395">
    <property type="protein sequence ID" value="BAT30819.1"/>
    <property type="molecule type" value="Genomic_DNA"/>
</dbReference>
<protein>
    <submittedName>
        <fullName evidence="2">Threonine dehydratase</fullName>
    </submittedName>
</protein>
<proteinExistence type="predicted"/>
<sequence length="55" mass="5813">MQAETQRLYKSSPIAQKPDVANGKQGALTMMIIRSTGRTSLSIMGAGVFTGQRGA</sequence>
<reference evidence="2" key="1">
    <citation type="journal article" date="2015" name="Proc. Natl. Acad. Sci. U.S.A.">
        <title>Bacterial clade with the ribosomal RNA operon on a small plasmid rather than the chromosome.</title>
        <authorList>
            <person name="Anda M."/>
            <person name="Ohtsubo Y."/>
            <person name="Okubo T."/>
            <person name="Sugawara M."/>
            <person name="Nagata Y."/>
            <person name="Tsuda M."/>
            <person name="Minamisawa K."/>
            <person name="Mitsui H."/>
        </authorList>
    </citation>
    <scope>NUCLEOTIDE SEQUENCE</scope>
    <source>
        <strain evidence="2">DSM 15513</strain>
    </source>
</reference>
<evidence type="ECO:0000256" key="1">
    <source>
        <dbReference type="SAM" id="MobiDB-lite"/>
    </source>
</evidence>
<name>A0A0P0Z956_9HYPH</name>
<accession>A0A0P0Z956</accession>
<organism evidence="2">
    <name type="scientific">Fulvimarina pelagi</name>
    <dbReference type="NCBI Taxonomy" id="217511"/>
    <lineage>
        <taxon>Bacteria</taxon>
        <taxon>Pseudomonadati</taxon>
        <taxon>Pseudomonadota</taxon>
        <taxon>Alphaproteobacteria</taxon>
        <taxon>Hyphomicrobiales</taxon>
        <taxon>Aurantimonadaceae</taxon>
        <taxon>Fulvimarina</taxon>
    </lineage>
</organism>